<organism evidence="2 3">
    <name type="scientific">Pyrus ussuriensis x Pyrus communis</name>
    <dbReference type="NCBI Taxonomy" id="2448454"/>
    <lineage>
        <taxon>Eukaryota</taxon>
        <taxon>Viridiplantae</taxon>
        <taxon>Streptophyta</taxon>
        <taxon>Embryophyta</taxon>
        <taxon>Tracheophyta</taxon>
        <taxon>Spermatophyta</taxon>
        <taxon>Magnoliopsida</taxon>
        <taxon>eudicotyledons</taxon>
        <taxon>Gunneridae</taxon>
        <taxon>Pentapetalae</taxon>
        <taxon>rosids</taxon>
        <taxon>fabids</taxon>
        <taxon>Rosales</taxon>
        <taxon>Rosaceae</taxon>
        <taxon>Amygdaloideae</taxon>
        <taxon>Maleae</taxon>
        <taxon>Pyrus</taxon>
    </lineage>
</organism>
<name>A0A5N5I5Q7_9ROSA</name>
<evidence type="ECO:0000313" key="2">
    <source>
        <dbReference type="EMBL" id="KAB2634463.1"/>
    </source>
</evidence>
<dbReference type="AlphaFoldDB" id="A0A5N5I5Q7"/>
<protein>
    <submittedName>
        <fullName evidence="2">F-box protein</fullName>
    </submittedName>
</protein>
<evidence type="ECO:0000259" key="1">
    <source>
        <dbReference type="Pfam" id="PF03478"/>
    </source>
</evidence>
<gene>
    <name evidence="2" type="ORF">D8674_038299</name>
</gene>
<proteinExistence type="predicted"/>
<sequence>MQSDWANLPIDVLSLIYDRLSIISDCVQFMADSKYKRARLTTPMVLVSERKENTWYAYDFVNNQVLGLQLELPKKQFCGSSKGWIITVEANFVVTLMNPQFNVKWWTKRPIIRFVKAHSNYFVIKATISADPISNSKNCVVMVLYEPLSQLAFIRLDVLIEDKIYTVDDWSNLWAFESTSKSTVDVQLKTYLVGSRKKKTLNSNDEWIEKNDLGDIALFVGDNNSISMLASMHSRCINCWYTFNNFEVYNVKSQSVTKPARLRNTIKKTRYLSFMFQPIVYM</sequence>
<feature type="domain" description="KIB1-4 beta-propeller" evidence="1">
    <location>
        <begin position="68"/>
        <end position="173"/>
    </location>
</feature>
<dbReference type="PANTHER" id="PTHR44259:SF107">
    <property type="entry name" value="F-BOX PROTEIN SKIP23-LIKE"/>
    <property type="match status" value="1"/>
</dbReference>
<reference evidence="2 3" key="1">
    <citation type="submission" date="2019-09" db="EMBL/GenBank/DDBJ databases">
        <authorList>
            <person name="Ou C."/>
        </authorList>
    </citation>
    <scope>NUCLEOTIDE SEQUENCE [LARGE SCALE GENOMIC DNA]</scope>
    <source>
        <strain evidence="2">S2</strain>
        <tissue evidence="2">Leaf</tissue>
    </source>
</reference>
<dbReference type="Pfam" id="PF03478">
    <property type="entry name" value="Beta-prop_KIB1-4"/>
    <property type="match status" value="1"/>
</dbReference>
<evidence type="ECO:0000313" key="3">
    <source>
        <dbReference type="Proteomes" id="UP000327157"/>
    </source>
</evidence>
<comment type="caution">
    <text evidence="2">The sequence shown here is derived from an EMBL/GenBank/DDBJ whole genome shotgun (WGS) entry which is preliminary data.</text>
</comment>
<dbReference type="InterPro" id="IPR050942">
    <property type="entry name" value="F-box_BR-signaling"/>
</dbReference>
<reference evidence="2 3" key="2">
    <citation type="submission" date="2019-11" db="EMBL/GenBank/DDBJ databases">
        <title>A de novo genome assembly of a pear dwarfing rootstock.</title>
        <authorList>
            <person name="Wang F."/>
            <person name="Wang J."/>
            <person name="Li S."/>
            <person name="Zhang Y."/>
            <person name="Fang M."/>
            <person name="Ma L."/>
            <person name="Zhao Y."/>
            <person name="Jiang S."/>
        </authorList>
    </citation>
    <scope>NUCLEOTIDE SEQUENCE [LARGE SCALE GENOMIC DNA]</scope>
    <source>
        <strain evidence="2">S2</strain>
        <tissue evidence="2">Leaf</tissue>
    </source>
</reference>
<keyword evidence="3" id="KW-1185">Reference proteome</keyword>
<accession>A0A5N5I5Q7</accession>
<dbReference type="EMBL" id="SMOL01000061">
    <property type="protein sequence ID" value="KAB2634463.1"/>
    <property type="molecule type" value="Genomic_DNA"/>
</dbReference>
<dbReference type="PANTHER" id="PTHR44259">
    <property type="entry name" value="OS07G0183000 PROTEIN-RELATED"/>
    <property type="match status" value="1"/>
</dbReference>
<dbReference type="OrthoDB" id="642536at2759"/>
<dbReference type="InterPro" id="IPR005174">
    <property type="entry name" value="KIB1-4_b-propeller"/>
</dbReference>
<dbReference type="Proteomes" id="UP000327157">
    <property type="component" value="Unassembled WGS sequence"/>
</dbReference>